<evidence type="ECO:0000313" key="3">
    <source>
        <dbReference type="EMBL" id="TNN00188.1"/>
    </source>
</evidence>
<evidence type="ECO:0000256" key="1">
    <source>
        <dbReference type="SAM" id="Coils"/>
    </source>
</evidence>
<gene>
    <name evidence="3" type="ORF">fugu_011434</name>
</gene>
<feature type="region of interest" description="Disordered" evidence="2">
    <location>
        <begin position="613"/>
        <end position="643"/>
    </location>
</feature>
<feature type="region of interest" description="Disordered" evidence="2">
    <location>
        <begin position="802"/>
        <end position="824"/>
    </location>
</feature>
<feature type="coiled-coil region" evidence="1">
    <location>
        <begin position="120"/>
        <end position="222"/>
    </location>
</feature>
<protein>
    <recommendedName>
        <fullName evidence="5">Centrosomal protein 152</fullName>
    </recommendedName>
</protein>
<evidence type="ECO:0000256" key="2">
    <source>
        <dbReference type="SAM" id="MobiDB-lite"/>
    </source>
</evidence>
<sequence>MRYVEHQHAIVKDEKDGLKASLKDSNRLIEEAKQREVQLQSRLNSLEQQVNVLTGRDQESVKKLRAAEAAVDSLKQQVVELCRSDTLSKAREQHDRDLAVTKEQHAAALLRLHQKVDSTCQALNEQIDVAQSLREQLQRSERQREEEQLERARVVNGLAQRLEESQQQCAKLLQTSSVQETTQLQIKVQQAEAAKALSENMNKDLQEDLADLKEQINLYENAVRYGVIGLDQSEEWENHLSESCVDLGLKKAKRKNGLHGKAVAHLSDSKMPKDEGLRLLRVEMQRCLGSLKGKRQKISQLHEELRLCRGRVNELQSQVDEAKLSATVEESSQLKNPAASGESKKELLRLQEDQRRLQEQLELLEKNNKELKQREEKLKSTNLELCTKMREMIQELDQEKQEASLRAERINQQHRDDVVSRVRAELMLQHDAQVEQLAAQHQQQVQQLQTELSEANDKLLAVQECYLSVCREKDALEERVRAREQQEEKLVKEKEIREEGVIAMEKLRAALEAQHQASLNQMKSLWCKEKETEVQLQVKAQVALAKAAWREEQLRMEKTWEQRLEEARREKCRETAEATCQAAEPEASRGTVPVEELDIRLRAQKQQLLLEADKGQTQSCGRSQETNAEAAAQEKPGGHGQTGAVTRAYNRWIQDLTSLPEYQASLQREKEKWEQGHKELAEQRSLSEAEKQKEQLEEQSSGTQRMEELQEEVADLQTQLEQVRQEQAALMQAELAGARATWNRDKQQELAAVRARMEQAHQGKLLEQGRALEQVLQQAREDAASQQKEMLLQMEARLQQTLESREEEWRRESSAKEETQRRRTRGEMLAELQAALADVQAQLKMDPKPEQQDVEDVGTNGGTEDTITRFIKTSCRDIVNAAVSQAKEGWRRISEDRLGRVLKETQQHYELELTKVQNSLSQRKEPPRCRKECPEMVGKLQRKNQELQRHLEKACRQLQHCVQEHKSAVQRLKGIYRSRSRCTAPCTSADGDPGRYR</sequence>
<evidence type="ECO:0000313" key="4">
    <source>
        <dbReference type="Proteomes" id="UP000516260"/>
    </source>
</evidence>
<organism evidence="3 4">
    <name type="scientific">Takifugu bimaculatus</name>
    <dbReference type="NCBI Taxonomy" id="433685"/>
    <lineage>
        <taxon>Eukaryota</taxon>
        <taxon>Metazoa</taxon>
        <taxon>Chordata</taxon>
        <taxon>Craniata</taxon>
        <taxon>Vertebrata</taxon>
        <taxon>Euteleostomi</taxon>
        <taxon>Actinopterygii</taxon>
        <taxon>Neopterygii</taxon>
        <taxon>Teleostei</taxon>
        <taxon>Neoteleostei</taxon>
        <taxon>Acanthomorphata</taxon>
        <taxon>Eupercaria</taxon>
        <taxon>Tetraodontiformes</taxon>
        <taxon>Tetradontoidea</taxon>
        <taxon>Tetraodontidae</taxon>
        <taxon>Takifugu</taxon>
    </lineage>
</organism>
<name>A0A4Z2C7L2_9TELE</name>
<feature type="coiled-coil region" evidence="1">
    <location>
        <begin position="937"/>
        <end position="964"/>
    </location>
</feature>
<dbReference type="Proteomes" id="UP000516260">
    <property type="component" value="Chromosome 12"/>
</dbReference>
<feature type="compositionally biased region" description="Basic and acidic residues" evidence="2">
    <location>
        <begin position="803"/>
        <end position="824"/>
    </location>
</feature>
<dbReference type="PANTHER" id="PTHR10337">
    <property type="entry name" value="SHC TRANSFORMING PROTEIN"/>
    <property type="match status" value="1"/>
</dbReference>
<dbReference type="GO" id="GO:0005813">
    <property type="term" value="C:centrosome"/>
    <property type="evidence" value="ECO:0007669"/>
    <property type="project" value="TreeGrafter"/>
</dbReference>
<feature type="compositionally biased region" description="Polar residues" evidence="2">
    <location>
        <begin position="615"/>
        <end position="627"/>
    </location>
</feature>
<dbReference type="GO" id="GO:0007099">
    <property type="term" value="P:centriole replication"/>
    <property type="evidence" value="ECO:0007669"/>
    <property type="project" value="TreeGrafter"/>
</dbReference>
<reference evidence="3 4" key="1">
    <citation type="submission" date="2019-04" db="EMBL/GenBank/DDBJ databases">
        <title>The sequence and de novo assembly of Takifugu bimaculatus genome using PacBio and Hi-C technologies.</title>
        <authorList>
            <person name="Xu P."/>
            <person name="Liu B."/>
            <person name="Zhou Z."/>
        </authorList>
    </citation>
    <scope>NUCLEOTIDE SEQUENCE [LARGE SCALE GENOMIC DNA]</scope>
    <source>
        <strain evidence="3">TB-2018</strain>
        <tissue evidence="3">Muscle</tissue>
    </source>
</reference>
<keyword evidence="1" id="KW-0175">Coiled coil</keyword>
<dbReference type="PANTHER" id="PTHR10337:SF6">
    <property type="entry name" value="CENTROSOMAL PROTEIN OF 152 KDA"/>
    <property type="match status" value="1"/>
</dbReference>
<dbReference type="AlphaFoldDB" id="A0A4Z2C7L2"/>
<feature type="compositionally biased region" description="Basic and acidic residues" evidence="2">
    <location>
        <begin position="673"/>
        <end position="696"/>
    </location>
</feature>
<dbReference type="EMBL" id="SWLE01000004">
    <property type="protein sequence ID" value="TNN00188.1"/>
    <property type="molecule type" value="Genomic_DNA"/>
</dbReference>
<comment type="caution">
    <text evidence="3">The sequence shown here is derived from an EMBL/GenBank/DDBJ whole genome shotgun (WGS) entry which is preliminary data.</text>
</comment>
<evidence type="ECO:0008006" key="5">
    <source>
        <dbReference type="Google" id="ProtNLM"/>
    </source>
</evidence>
<feature type="coiled-coil region" evidence="1">
    <location>
        <begin position="298"/>
        <end position="493"/>
    </location>
</feature>
<feature type="coiled-coil region" evidence="1">
    <location>
        <begin position="15"/>
        <end position="84"/>
    </location>
</feature>
<proteinExistence type="predicted"/>
<feature type="region of interest" description="Disordered" evidence="2">
    <location>
        <begin position="673"/>
        <end position="712"/>
    </location>
</feature>
<dbReference type="InterPro" id="IPR051235">
    <property type="entry name" value="CEP152/SHC-Transforming"/>
</dbReference>
<keyword evidence="4" id="KW-1185">Reference proteome</keyword>
<accession>A0A4Z2C7L2</accession>